<dbReference type="PANTHER" id="PTHR30250:SF11">
    <property type="entry name" value="O-ANTIGEN TRANSPORTER-RELATED"/>
    <property type="match status" value="1"/>
</dbReference>
<keyword evidence="2" id="KW-1003">Cell membrane</keyword>
<dbReference type="GO" id="GO:0005886">
    <property type="term" value="C:plasma membrane"/>
    <property type="evidence" value="ECO:0007669"/>
    <property type="project" value="UniProtKB-SubCell"/>
</dbReference>
<feature type="transmembrane region" description="Helical" evidence="7">
    <location>
        <begin position="44"/>
        <end position="66"/>
    </location>
</feature>
<dbReference type="AlphaFoldDB" id="A0AA35AEH5"/>
<keyword evidence="4 7" id="KW-1133">Transmembrane helix</keyword>
<dbReference type="Proteomes" id="UP000245156">
    <property type="component" value="Chromosome"/>
</dbReference>
<evidence type="ECO:0000256" key="6">
    <source>
        <dbReference type="ARBA" id="ARBA00049738"/>
    </source>
</evidence>
<evidence type="ECO:0000256" key="1">
    <source>
        <dbReference type="ARBA" id="ARBA00004651"/>
    </source>
</evidence>
<dbReference type="RefSeq" id="WP_000914145.1">
    <property type="nucleotide sequence ID" value="NZ_CP028116.1"/>
</dbReference>
<gene>
    <name evidence="8" type="primary">wzx</name>
    <name evidence="8" type="ORF">I3M_16460</name>
</gene>
<sequence length="420" mass="47525">MLKKKLQKIKEYHSVLELAIIQGANAIFPVLVFPFFLITLGENIFSSIAVGEVLALYVLIFSLYSFDIISVQKVISSVTKDEIFKVYILTLICRLCLFVISGICLLFITYLINKTLSVYLGLFLLYPVGMILQSNYFFQATNNNRPLAVFVLIARGMSLCLIYFYNGPAGYLTSYYYVICVSGSYFLSGVLSLIYIYYQNKTNKAKIQWAEILEYICTGYHLFIANIFVILYRNSNIIILGTLASPVATSLYATAEKIIKCIQSIATPLNQYYFTRLIKQHELKLEPYKVGEYKSLLYASTNIQLKFMVFIVLSLGGVGTILGYKVQSIAEIRSAFIPLSIMSFAIFMGIYNFMFGSVGLSIRGYKKEFSYIVAITGVSTIILSLCLSYFFAEIGAAIAYVFAEFILLILILRIYKVKRL</sequence>
<protein>
    <recommendedName>
        <fullName evidence="6">Putative O-antigen transporter</fullName>
    </recommendedName>
</protein>
<feature type="transmembrane region" description="Helical" evidence="7">
    <location>
        <begin position="176"/>
        <end position="198"/>
    </location>
</feature>
<keyword evidence="3 7" id="KW-0812">Transmembrane</keyword>
<feature type="transmembrane region" description="Helical" evidence="7">
    <location>
        <begin position="12"/>
        <end position="38"/>
    </location>
</feature>
<reference evidence="8 9" key="1">
    <citation type="submission" date="2018-03" db="EMBL/GenBank/DDBJ databases">
        <title>Genome Sequence of Escherichia coli O26 str. RM8426.</title>
        <authorList>
            <person name="Parker C.T."/>
            <person name="Huynh S."/>
            <person name="Cooper K."/>
            <person name="Bono J.L."/>
            <person name="Smith T.P."/>
        </authorList>
    </citation>
    <scope>NUCLEOTIDE SEQUENCE [LARGE SCALE GENOMIC DNA]</scope>
    <source>
        <strain evidence="8 9">RM8426</strain>
    </source>
</reference>
<evidence type="ECO:0000256" key="5">
    <source>
        <dbReference type="ARBA" id="ARBA00023136"/>
    </source>
</evidence>
<evidence type="ECO:0000313" key="9">
    <source>
        <dbReference type="Proteomes" id="UP000245156"/>
    </source>
</evidence>
<dbReference type="Pfam" id="PF01943">
    <property type="entry name" value="Polysacc_synt"/>
    <property type="match status" value="1"/>
</dbReference>
<dbReference type="InterPro" id="IPR050833">
    <property type="entry name" value="Poly_Biosynth_Transport"/>
</dbReference>
<evidence type="ECO:0000256" key="7">
    <source>
        <dbReference type="SAM" id="Phobius"/>
    </source>
</evidence>
<evidence type="ECO:0000256" key="2">
    <source>
        <dbReference type="ARBA" id="ARBA00022475"/>
    </source>
</evidence>
<name>A0AA35AEH5_ECOLX</name>
<feature type="transmembrane region" description="Helical" evidence="7">
    <location>
        <begin position="147"/>
        <end position="164"/>
    </location>
</feature>
<feature type="transmembrane region" description="Helical" evidence="7">
    <location>
        <begin position="369"/>
        <end position="391"/>
    </location>
</feature>
<comment type="subcellular location">
    <subcellularLocation>
        <location evidence="1">Cell membrane</location>
        <topology evidence="1">Multi-pass membrane protein</topology>
    </subcellularLocation>
</comment>
<feature type="transmembrane region" description="Helical" evidence="7">
    <location>
        <begin position="118"/>
        <end position="138"/>
    </location>
</feature>
<evidence type="ECO:0000313" key="8">
    <source>
        <dbReference type="EMBL" id="AWJ39006.1"/>
    </source>
</evidence>
<keyword evidence="5 7" id="KW-0472">Membrane</keyword>
<dbReference type="InterPro" id="IPR002797">
    <property type="entry name" value="Polysacc_synth"/>
</dbReference>
<evidence type="ECO:0000256" key="3">
    <source>
        <dbReference type="ARBA" id="ARBA00022692"/>
    </source>
</evidence>
<dbReference type="PANTHER" id="PTHR30250">
    <property type="entry name" value="PST FAMILY PREDICTED COLANIC ACID TRANSPORTER"/>
    <property type="match status" value="1"/>
</dbReference>
<feature type="transmembrane region" description="Helical" evidence="7">
    <location>
        <begin position="397"/>
        <end position="415"/>
    </location>
</feature>
<feature type="transmembrane region" description="Helical" evidence="7">
    <location>
        <begin position="336"/>
        <end position="362"/>
    </location>
</feature>
<feature type="transmembrane region" description="Helical" evidence="7">
    <location>
        <begin position="303"/>
        <end position="324"/>
    </location>
</feature>
<proteinExistence type="predicted"/>
<evidence type="ECO:0000256" key="4">
    <source>
        <dbReference type="ARBA" id="ARBA00022989"/>
    </source>
</evidence>
<dbReference type="EMBL" id="CP028116">
    <property type="protein sequence ID" value="AWJ39006.1"/>
    <property type="molecule type" value="Genomic_DNA"/>
</dbReference>
<feature type="transmembrane region" description="Helical" evidence="7">
    <location>
        <begin position="210"/>
        <end position="231"/>
    </location>
</feature>
<organism evidence="8 9">
    <name type="scientific">Escherichia coli O26 str. RM8426</name>
    <dbReference type="NCBI Taxonomy" id="1055533"/>
    <lineage>
        <taxon>Bacteria</taxon>
        <taxon>Pseudomonadati</taxon>
        <taxon>Pseudomonadota</taxon>
        <taxon>Gammaproteobacteria</taxon>
        <taxon>Enterobacterales</taxon>
        <taxon>Enterobacteriaceae</taxon>
        <taxon>Escherichia</taxon>
    </lineage>
</organism>
<feature type="transmembrane region" description="Helical" evidence="7">
    <location>
        <begin position="86"/>
        <end position="112"/>
    </location>
</feature>
<accession>A0AA35AEH5</accession>